<organism evidence="1 2">
    <name type="scientific">Aspergillus flavus (strain ATCC 200026 / FGSC A1120 / IAM 13836 / NRRL 3357 / JCM 12722 / SRRC 167)</name>
    <dbReference type="NCBI Taxonomy" id="332952"/>
    <lineage>
        <taxon>Eukaryota</taxon>
        <taxon>Fungi</taxon>
        <taxon>Dikarya</taxon>
        <taxon>Ascomycota</taxon>
        <taxon>Pezizomycotina</taxon>
        <taxon>Eurotiomycetes</taxon>
        <taxon>Eurotiomycetidae</taxon>
        <taxon>Eurotiales</taxon>
        <taxon>Aspergillaceae</taxon>
        <taxon>Aspergillus</taxon>
        <taxon>Aspergillus subgen. Circumdati</taxon>
    </lineage>
</organism>
<evidence type="ECO:0000313" key="2">
    <source>
        <dbReference type="Proteomes" id="UP000596276"/>
    </source>
</evidence>
<dbReference type="EMBL" id="CP044623">
    <property type="protein sequence ID" value="QRD93939.1"/>
    <property type="molecule type" value="Genomic_DNA"/>
</dbReference>
<reference evidence="2" key="1">
    <citation type="journal article" date="2021" name="G3 (Bethesda)">
        <title>Chromosome assembled and annotated genome sequence of Aspergillus flavus NRRL 3357.</title>
        <authorList>
            <person name="Skerker J.M."/>
            <person name="Pianalto K.M."/>
            <person name="Mondo S.J."/>
            <person name="Yang K."/>
            <person name="Arkin A.P."/>
            <person name="Keller N.P."/>
            <person name="Grigoriev I.V."/>
            <person name="Louise Glass N.L."/>
        </authorList>
    </citation>
    <scope>NUCLEOTIDE SEQUENCE [LARGE SCALE GENOMIC DNA]</scope>
    <source>
        <strain evidence="2">ATCC 200026 / FGSC A1120 / IAM 13836 / NRRL 3357 / JCM 12722 / SRRC 167</strain>
    </source>
</reference>
<name>A0A7U2N1P9_ASPFN</name>
<keyword evidence="2" id="KW-1185">Reference proteome</keyword>
<dbReference type="VEuPathDB" id="FungiDB:F9C07_8389"/>
<sequence>MAGWMPTLPETLEKTFLREWQTFKHENCYVSSISQLIFEHFNIPSLEDH</sequence>
<dbReference type="Proteomes" id="UP000596276">
    <property type="component" value="Chromosome 6"/>
</dbReference>
<gene>
    <name evidence="1" type="ORF">F9C07_8389</name>
</gene>
<evidence type="ECO:0000313" key="1">
    <source>
        <dbReference type="EMBL" id="QRD93939.1"/>
    </source>
</evidence>
<protein>
    <submittedName>
        <fullName evidence="1">Uncharacterized protein</fullName>
    </submittedName>
</protein>
<proteinExistence type="predicted"/>
<accession>A0A7U2N1P9</accession>
<dbReference type="AlphaFoldDB" id="A0A7U2N1P9"/>